<evidence type="ECO:0000313" key="2">
    <source>
        <dbReference type="Proteomes" id="UP001202922"/>
    </source>
</evidence>
<sequence length="124" mass="12748">MFADGKAITVPAEVGFSFGTDGQPNGISALHTHDESGIVHIEAPTAGLTYTLGQFLTEWGVLDGTSTTPGGAHSSAADWQVYVNGSKQAGSPKDVVLKPHEEIALVHGAPPATIPASYSFPAGY</sequence>
<protein>
    <submittedName>
        <fullName evidence="1">Uncharacterized protein</fullName>
    </submittedName>
</protein>
<dbReference type="RefSeq" id="WP_241051305.1">
    <property type="nucleotide sequence ID" value="NZ_JAKZBV010000001.1"/>
</dbReference>
<keyword evidence="2" id="KW-1185">Reference proteome</keyword>
<gene>
    <name evidence="1" type="ORF">L0M17_03610</name>
</gene>
<accession>A0ABS9TXU7</accession>
<name>A0ABS9TXU7_9MICC</name>
<comment type="caution">
    <text evidence="1">The sequence shown here is derived from an EMBL/GenBank/DDBJ whole genome shotgun (WGS) entry which is preliminary data.</text>
</comment>
<organism evidence="1 2">
    <name type="scientific">Sinomonas terrae</name>
    <dbReference type="NCBI Taxonomy" id="2908838"/>
    <lineage>
        <taxon>Bacteria</taxon>
        <taxon>Bacillati</taxon>
        <taxon>Actinomycetota</taxon>
        <taxon>Actinomycetes</taxon>
        <taxon>Micrococcales</taxon>
        <taxon>Micrococcaceae</taxon>
        <taxon>Sinomonas</taxon>
    </lineage>
</organism>
<reference evidence="1 2" key="1">
    <citation type="submission" date="2022-03" db="EMBL/GenBank/DDBJ databases">
        <title>Sinomonas sp. isolated from a soil.</title>
        <authorList>
            <person name="Han J."/>
            <person name="Kim D.-U."/>
        </authorList>
    </citation>
    <scope>NUCLEOTIDE SEQUENCE [LARGE SCALE GENOMIC DNA]</scope>
    <source>
        <strain evidence="1 2">5-5</strain>
    </source>
</reference>
<evidence type="ECO:0000313" key="1">
    <source>
        <dbReference type="EMBL" id="MCH6469082.1"/>
    </source>
</evidence>
<dbReference type="EMBL" id="JAKZBV010000001">
    <property type="protein sequence ID" value="MCH6469082.1"/>
    <property type="molecule type" value="Genomic_DNA"/>
</dbReference>
<proteinExistence type="predicted"/>
<dbReference type="Proteomes" id="UP001202922">
    <property type="component" value="Unassembled WGS sequence"/>
</dbReference>